<feature type="chain" id="PRO_5002994623" evidence="1">
    <location>
        <begin position="25"/>
        <end position="101"/>
    </location>
</feature>
<dbReference type="PROSITE" id="PS51257">
    <property type="entry name" value="PROKAR_LIPOPROTEIN"/>
    <property type="match status" value="1"/>
</dbReference>
<proteinExistence type="predicted"/>
<evidence type="ECO:0000256" key="1">
    <source>
        <dbReference type="SAM" id="SignalP"/>
    </source>
</evidence>
<reference evidence="2" key="1">
    <citation type="journal article" date="2009" name="Proc. Natl. Acad. Sci. U.S.A.">
        <title>Eukaryote-to-eukaryote gene transfer events revealed by the genome sequence of the wine yeast Saccharomyces cerevisiae EC1118.</title>
        <authorList>
            <person name="Novo M."/>
            <person name="Bigey F."/>
            <person name="Beyne E."/>
            <person name="Galeote V."/>
            <person name="Gavory F."/>
            <person name="Mallet S."/>
            <person name="Cambot B."/>
            <person name="Legras J.L."/>
            <person name="Wincker P."/>
            <person name="Casaregola S."/>
            <person name="Dequin S."/>
        </authorList>
    </citation>
    <scope>NUCLEOTIDE SEQUENCE [LARGE SCALE GENOMIC DNA]</scope>
    <source>
        <strain evidence="2">Lalvin EC1118</strain>
        <strain>Lalvin EC1118 / Prise de mousse</strain>
    </source>
</reference>
<dbReference type="EMBL" id="FN393067">
    <property type="protein sequence ID" value="CAY79324.1"/>
    <property type="molecule type" value="Genomic_DNA"/>
</dbReference>
<organism evidence="2">
    <name type="scientific">Saccharomyces cerevisiae (strain Lalvin EC1118 / Prise de mousse)</name>
    <name type="common">Baker's yeast</name>
    <dbReference type="NCBI Taxonomy" id="643680"/>
    <lineage>
        <taxon>Eukaryota</taxon>
        <taxon>Fungi</taxon>
        <taxon>Dikarya</taxon>
        <taxon>Ascomycota</taxon>
        <taxon>Saccharomycotina</taxon>
        <taxon>Saccharomycetes</taxon>
        <taxon>Saccharomycetales</taxon>
        <taxon>Saccharomycetaceae</taxon>
        <taxon>Saccharomyces</taxon>
    </lineage>
</organism>
<feature type="signal peptide" evidence="1">
    <location>
        <begin position="1"/>
        <end position="24"/>
    </location>
</feature>
<protein>
    <submittedName>
        <fullName evidence="2">EC1118_1E8_2784p</fullName>
    </submittedName>
</protein>
<keyword evidence="1" id="KW-0732">Signal</keyword>
<dbReference type="AlphaFoldDB" id="C8Z7F8"/>
<dbReference type="HOGENOM" id="CLU_2293283_0_0_1"/>
<sequence>MISIPFRSTMSRTLVFIILPTVLSCNPSSRLMNFSNSFNLCSYSTCNCDPSFCFEMINLARTSIACDNLTISFSVLFDDSHIPCYNNPRYSFNKLTMTILY</sequence>
<name>C8Z7F8_YEAS8</name>
<evidence type="ECO:0000313" key="2">
    <source>
        <dbReference type="EMBL" id="CAY79324.1"/>
    </source>
</evidence>
<accession>C8Z7F8</accession>
<gene>
    <name evidence="2" type="ORF">EC1118_1E8_2784g</name>
</gene>